<protein>
    <recommendedName>
        <fullName evidence="2">Outer membrane channel protein CpnT-like N-terminal domain-containing protein</fullName>
    </recommendedName>
</protein>
<evidence type="ECO:0000313" key="3">
    <source>
        <dbReference type="EMBL" id="MQM25850.1"/>
    </source>
</evidence>
<feature type="transmembrane region" description="Helical" evidence="1">
    <location>
        <begin position="87"/>
        <end position="109"/>
    </location>
</feature>
<keyword evidence="1" id="KW-0812">Transmembrane</keyword>
<keyword evidence="1" id="KW-1133">Transmembrane helix</keyword>
<dbReference type="EMBL" id="WIAO01000009">
    <property type="protein sequence ID" value="MQM25850.1"/>
    <property type="molecule type" value="Genomic_DNA"/>
</dbReference>
<dbReference type="Proteomes" id="UP000477750">
    <property type="component" value="Unassembled WGS sequence"/>
</dbReference>
<dbReference type="RefSeq" id="WP_153024999.1">
    <property type="nucleotide sequence ID" value="NZ_WIAO01000009.1"/>
</dbReference>
<organism evidence="3 4">
    <name type="scientific">Glycomyces albidus</name>
    <dbReference type="NCBI Taxonomy" id="2656774"/>
    <lineage>
        <taxon>Bacteria</taxon>
        <taxon>Bacillati</taxon>
        <taxon>Actinomycetota</taxon>
        <taxon>Actinomycetes</taxon>
        <taxon>Glycomycetales</taxon>
        <taxon>Glycomycetaceae</taxon>
        <taxon>Glycomyces</taxon>
    </lineage>
</organism>
<gene>
    <name evidence="3" type="ORF">GFD30_09750</name>
</gene>
<dbReference type="AlphaFoldDB" id="A0A6L5G875"/>
<name>A0A6L5G875_9ACTN</name>
<evidence type="ECO:0000256" key="1">
    <source>
        <dbReference type="SAM" id="Phobius"/>
    </source>
</evidence>
<keyword evidence="4" id="KW-1185">Reference proteome</keyword>
<feature type="domain" description="Outer membrane channel protein CpnT-like N-terminal" evidence="2">
    <location>
        <begin position="13"/>
        <end position="136"/>
    </location>
</feature>
<accession>A0A6L5G875</accession>
<sequence length="163" mass="16989">MVINLPPALGEILNMCGVDWPMSNEDMLFQIGEAWMGLPDQVGQVLSGVGEQGAKVWDENIGEAVEAFTAWWNGEDGPATVLSEGTIGMYLTGAGMMICAAIVLALKIACIVQLAILAVQIAAAIAAAAATMGIAGAALPAIYAIGREILMNLVQEAVMRLLM</sequence>
<proteinExistence type="predicted"/>
<evidence type="ECO:0000259" key="2">
    <source>
        <dbReference type="Pfam" id="PF25547"/>
    </source>
</evidence>
<feature type="transmembrane region" description="Helical" evidence="1">
    <location>
        <begin position="121"/>
        <end position="145"/>
    </location>
</feature>
<evidence type="ECO:0000313" key="4">
    <source>
        <dbReference type="Proteomes" id="UP000477750"/>
    </source>
</evidence>
<keyword evidence="1" id="KW-0472">Membrane</keyword>
<dbReference type="Pfam" id="PF25547">
    <property type="entry name" value="WXG100_2"/>
    <property type="match status" value="1"/>
</dbReference>
<dbReference type="InterPro" id="IPR057746">
    <property type="entry name" value="CpnT-like_N"/>
</dbReference>
<comment type="caution">
    <text evidence="3">The sequence shown here is derived from an EMBL/GenBank/DDBJ whole genome shotgun (WGS) entry which is preliminary data.</text>
</comment>
<reference evidence="3 4" key="1">
    <citation type="submission" date="2019-10" db="EMBL/GenBank/DDBJ databases">
        <title>Glycomyces albidus sp. nov., a novel actinomycete isolated from rhizosphere soil of wheat (Triticum aestivum L.).</title>
        <authorList>
            <person name="Qian L."/>
        </authorList>
    </citation>
    <scope>NUCLEOTIDE SEQUENCE [LARGE SCALE GENOMIC DNA]</scope>
    <source>
        <strain evidence="3 4">NEAU-7082</strain>
    </source>
</reference>